<evidence type="ECO:0000256" key="1">
    <source>
        <dbReference type="SAM" id="Phobius"/>
    </source>
</evidence>
<dbReference type="NCBIfam" id="TIGR03647">
    <property type="entry name" value="Na_symport_sm"/>
    <property type="match status" value="1"/>
</dbReference>
<accession>A0A285SRK5</accession>
<keyword evidence="1" id="KW-0812">Transmembrane</keyword>
<proteinExistence type="predicted"/>
<evidence type="ECO:0000259" key="2">
    <source>
        <dbReference type="Pfam" id="PF13937"/>
    </source>
</evidence>
<protein>
    <submittedName>
        <fullName evidence="3">Putative solute:sodium symporter small subunit</fullName>
    </submittedName>
</protein>
<gene>
    <name evidence="3" type="ORF">SAMN05421512_106271</name>
</gene>
<keyword evidence="1" id="KW-0472">Membrane</keyword>
<keyword evidence="4" id="KW-1185">Reference proteome</keyword>
<feature type="transmembrane region" description="Helical" evidence="1">
    <location>
        <begin position="54"/>
        <end position="75"/>
    </location>
</feature>
<name>A0A285SRK5_9HYPH</name>
<sequence>MTFHGKPGMSPLQRRWRRTIGLALVTIAGLAVFALVVPLFAGPLNALRFAGFPLGYYMAAQGSLIAFLALTVWFIRRQERLDRDAGVAEPEPLDAGDELR</sequence>
<dbReference type="AlphaFoldDB" id="A0A285SRK5"/>
<evidence type="ECO:0000313" key="4">
    <source>
        <dbReference type="Proteomes" id="UP000219331"/>
    </source>
</evidence>
<evidence type="ECO:0000313" key="3">
    <source>
        <dbReference type="EMBL" id="SOC10613.1"/>
    </source>
</evidence>
<dbReference type="Pfam" id="PF13937">
    <property type="entry name" value="DUF4212"/>
    <property type="match status" value="1"/>
</dbReference>
<feature type="domain" description="Sodium symporter small subunit" evidence="2">
    <location>
        <begin position="14"/>
        <end position="87"/>
    </location>
</feature>
<dbReference type="RefSeq" id="WP_067339474.1">
    <property type="nucleotide sequence ID" value="NZ_MBQF01000006.1"/>
</dbReference>
<dbReference type="InterPro" id="IPR019886">
    <property type="entry name" value="Na_symporter_ssu"/>
</dbReference>
<dbReference type="Proteomes" id="UP000219331">
    <property type="component" value="Unassembled WGS sequence"/>
</dbReference>
<keyword evidence="1" id="KW-1133">Transmembrane helix</keyword>
<organism evidence="3 4">
    <name type="scientific">Stappia indica</name>
    <dbReference type="NCBI Taxonomy" id="538381"/>
    <lineage>
        <taxon>Bacteria</taxon>
        <taxon>Pseudomonadati</taxon>
        <taxon>Pseudomonadota</taxon>
        <taxon>Alphaproteobacteria</taxon>
        <taxon>Hyphomicrobiales</taxon>
        <taxon>Stappiaceae</taxon>
        <taxon>Stappia</taxon>
    </lineage>
</organism>
<dbReference type="OrthoDB" id="9797746at2"/>
<dbReference type="STRING" id="538381.GCA_001696535_02798"/>
<feature type="transmembrane region" description="Helical" evidence="1">
    <location>
        <begin position="20"/>
        <end position="42"/>
    </location>
</feature>
<reference evidence="3 4" key="1">
    <citation type="submission" date="2017-08" db="EMBL/GenBank/DDBJ databases">
        <authorList>
            <person name="de Groot N.N."/>
        </authorList>
    </citation>
    <scope>NUCLEOTIDE SEQUENCE [LARGE SCALE GENOMIC DNA]</scope>
    <source>
        <strain evidence="3 4">USBA 352</strain>
    </source>
</reference>
<dbReference type="EMBL" id="OBML01000006">
    <property type="protein sequence ID" value="SOC10613.1"/>
    <property type="molecule type" value="Genomic_DNA"/>
</dbReference>